<proteinExistence type="predicted"/>
<dbReference type="EMBL" id="CAUYUJ010014733">
    <property type="protein sequence ID" value="CAK0845390.1"/>
    <property type="molecule type" value="Genomic_DNA"/>
</dbReference>
<reference evidence="2" key="1">
    <citation type="submission" date="2023-10" db="EMBL/GenBank/DDBJ databases">
        <authorList>
            <person name="Chen Y."/>
            <person name="Shah S."/>
            <person name="Dougan E. K."/>
            <person name="Thang M."/>
            <person name="Chan C."/>
        </authorList>
    </citation>
    <scope>NUCLEOTIDE SEQUENCE [LARGE SCALE GENOMIC DNA]</scope>
</reference>
<dbReference type="Proteomes" id="UP001189429">
    <property type="component" value="Unassembled WGS sequence"/>
</dbReference>
<evidence type="ECO:0000256" key="1">
    <source>
        <dbReference type="SAM" id="MobiDB-lite"/>
    </source>
</evidence>
<sequence>MPLISVSIWLKPQGEHPWRLRALRTAPGDPRGARCRARHLRAPCARRARQRRPSGAAHRQNGGTPAPKKKRAHQSVEHRLALRKTPRKEKAETRVDPSCETATDRAGTPRGLARPAIEKRTAEDDEEEEEAEEEEEEEEEGEGASNERPCELQQGM</sequence>
<protein>
    <submittedName>
        <fullName evidence="2">Uncharacterized protein</fullName>
    </submittedName>
</protein>
<gene>
    <name evidence="2" type="ORF">PCOR1329_LOCUS39195</name>
</gene>
<evidence type="ECO:0000313" key="2">
    <source>
        <dbReference type="EMBL" id="CAK0845390.1"/>
    </source>
</evidence>
<accession>A0ABN9THN0</accession>
<name>A0ABN9THN0_9DINO</name>
<feature type="compositionally biased region" description="Acidic residues" evidence="1">
    <location>
        <begin position="123"/>
        <end position="142"/>
    </location>
</feature>
<evidence type="ECO:0000313" key="3">
    <source>
        <dbReference type="Proteomes" id="UP001189429"/>
    </source>
</evidence>
<organism evidence="2 3">
    <name type="scientific">Prorocentrum cordatum</name>
    <dbReference type="NCBI Taxonomy" id="2364126"/>
    <lineage>
        <taxon>Eukaryota</taxon>
        <taxon>Sar</taxon>
        <taxon>Alveolata</taxon>
        <taxon>Dinophyceae</taxon>
        <taxon>Prorocentrales</taxon>
        <taxon>Prorocentraceae</taxon>
        <taxon>Prorocentrum</taxon>
    </lineage>
</organism>
<keyword evidence="3" id="KW-1185">Reference proteome</keyword>
<comment type="caution">
    <text evidence="2">The sequence shown here is derived from an EMBL/GenBank/DDBJ whole genome shotgun (WGS) entry which is preliminary data.</text>
</comment>
<feature type="compositionally biased region" description="Basic and acidic residues" evidence="1">
    <location>
        <begin position="88"/>
        <end position="97"/>
    </location>
</feature>
<feature type="compositionally biased region" description="Basic residues" evidence="1">
    <location>
        <begin position="33"/>
        <end position="52"/>
    </location>
</feature>
<feature type="region of interest" description="Disordered" evidence="1">
    <location>
        <begin position="25"/>
        <end position="156"/>
    </location>
</feature>